<reference evidence="2 3" key="1">
    <citation type="submission" date="2020-04" db="EMBL/GenBank/DDBJ databases">
        <authorList>
            <person name="Hitch T.C.A."/>
            <person name="Wylensek D."/>
            <person name="Clavel T."/>
        </authorList>
    </citation>
    <scope>NUCLEOTIDE SEQUENCE [LARGE SCALE GENOMIC DNA]</scope>
    <source>
        <strain evidence="2 3">105184</strain>
    </source>
</reference>
<evidence type="ECO:0000313" key="3">
    <source>
        <dbReference type="Proteomes" id="UP000565613"/>
    </source>
</evidence>
<accession>A0A7X9TAZ2</accession>
<name>A0A7X9TAZ2_9ACTN</name>
<dbReference type="InterPro" id="IPR038365">
    <property type="entry name" value="EcoRII_C_sf"/>
</dbReference>
<organism evidence="2 3">
    <name type="scientific">Parafannyhessea umbonata</name>
    <dbReference type="NCBI Taxonomy" id="604330"/>
    <lineage>
        <taxon>Bacteria</taxon>
        <taxon>Bacillati</taxon>
        <taxon>Actinomycetota</taxon>
        <taxon>Coriobacteriia</taxon>
        <taxon>Coriobacteriales</taxon>
        <taxon>Atopobiaceae</taxon>
        <taxon>Parafannyhessea</taxon>
    </lineage>
</organism>
<dbReference type="GO" id="GO:0009036">
    <property type="term" value="F:type II site-specific deoxyribonuclease activity"/>
    <property type="evidence" value="ECO:0007669"/>
    <property type="project" value="InterPro"/>
</dbReference>
<sequence>MGLDYGALNEYVSGVMCKEMPGIDIPGANRSHQHEFQGSGPLKLLLGDTERHSIPSRFLYLDDSGDAVCDVGSMSWYDARKNQPRRRPEWRLYYSENEPVKHAHVGDALTLVLLRDGSLVALITQRNSSIDAQVKWLFGLDDNTGRIRNYVVGSNGALRIDATASNILEALGIDVRVPQSAEAMLEDMLRRFPSGLPSTEEFSAYCRSTLGDVDYVHDDPDEIIYMAYQREEMLFRVYERHEAEEVFPKFVNPIDVDGILSYSMSLFQRRKSRAGKSLEHSVEALLTARNIRYTAQATTENHETPDFLFPSEELYHDERFPASGLTLLGAKTTCKDRWRQVLSEGKRVERKHLVTLEGAISTRQTDDMRAKNLQLVVPVPLHHTYTDEQQGWLWSVRQFFDLVTAREREYAIYY</sequence>
<keyword evidence="2" id="KW-0378">Hydrolase</keyword>
<dbReference type="Pfam" id="PF09019">
    <property type="entry name" value="EcoRII-C"/>
    <property type="match status" value="1"/>
</dbReference>
<protein>
    <submittedName>
        <fullName evidence="2">Restriction endonuclease</fullName>
    </submittedName>
</protein>
<dbReference type="Proteomes" id="UP000565613">
    <property type="component" value="Unassembled WGS sequence"/>
</dbReference>
<dbReference type="GO" id="GO:0003677">
    <property type="term" value="F:DNA binding"/>
    <property type="evidence" value="ECO:0007669"/>
    <property type="project" value="InterPro"/>
</dbReference>
<keyword evidence="2" id="KW-0255">Endonuclease</keyword>
<dbReference type="GO" id="GO:0009307">
    <property type="term" value="P:DNA restriction-modification system"/>
    <property type="evidence" value="ECO:0007669"/>
    <property type="project" value="InterPro"/>
</dbReference>
<dbReference type="RefSeq" id="WP_170104162.1">
    <property type="nucleotide sequence ID" value="NZ_JABAGR010000005.1"/>
</dbReference>
<dbReference type="InterPro" id="IPR011335">
    <property type="entry name" value="Restrct_endonuc-II-like"/>
</dbReference>
<dbReference type="AlphaFoldDB" id="A0A7X9TAZ2"/>
<dbReference type="SUPFAM" id="SSF52980">
    <property type="entry name" value="Restriction endonuclease-like"/>
    <property type="match status" value="1"/>
</dbReference>
<keyword evidence="2" id="KW-0540">Nuclease</keyword>
<proteinExistence type="predicted"/>
<feature type="domain" description="Restriction endonuclease type II EcoRII C-terminal" evidence="1">
    <location>
        <begin position="235"/>
        <end position="399"/>
    </location>
</feature>
<gene>
    <name evidence="2" type="ORF">HF885_06670</name>
</gene>
<dbReference type="InterPro" id="IPR015109">
    <property type="entry name" value="Restrct_endonuc_II_EcoRII_C"/>
</dbReference>
<dbReference type="EMBL" id="JABAGR010000005">
    <property type="protein sequence ID" value="NMF26109.1"/>
    <property type="molecule type" value="Genomic_DNA"/>
</dbReference>
<evidence type="ECO:0000259" key="1">
    <source>
        <dbReference type="Pfam" id="PF09019"/>
    </source>
</evidence>
<comment type="caution">
    <text evidence="2">The sequence shown here is derived from an EMBL/GenBank/DDBJ whole genome shotgun (WGS) entry which is preliminary data.</text>
</comment>
<evidence type="ECO:0000313" key="2">
    <source>
        <dbReference type="EMBL" id="NMF26109.1"/>
    </source>
</evidence>
<dbReference type="Gene3D" id="3.40.91.80">
    <property type="match status" value="1"/>
</dbReference>